<proteinExistence type="predicted"/>
<protein>
    <submittedName>
        <fullName evidence="1">Uncharacterized protein</fullName>
    </submittedName>
</protein>
<sequence>MSVRQEHLLIMEHGQHTPTKCQVLHSPSCAPCRSSRCFWRHNSPFFSTTIAIASPMEQPASHLRIQMPGCILGFESPKRKWILNLPFPLPLPRCPASIDTAPPKFNLFESALRSSFGQGPSSRNTAPPKFNLFESALCSSFGQGTSSRNTAPPKLNLFES</sequence>
<reference evidence="1" key="2">
    <citation type="journal article" date="2015" name="Data Brief">
        <title>Shoot transcriptome of the giant reed, Arundo donax.</title>
        <authorList>
            <person name="Barrero R.A."/>
            <person name="Guerrero F.D."/>
            <person name="Moolhuijzen P."/>
            <person name="Goolsby J.A."/>
            <person name="Tidwell J."/>
            <person name="Bellgard S.E."/>
            <person name="Bellgard M.I."/>
        </authorList>
    </citation>
    <scope>NUCLEOTIDE SEQUENCE</scope>
    <source>
        <tissue evidence="1">Shoot tissue taken approximately 20 cm above the soil surface</tissue>
    </source>
</reference>
<organism evidence="1">
    <name type="scientific">Arundo donax</name>
    <name type="common">Giant reed</name>
    <name type="synonym">Donax arundinaceus</name>
    <dbReference type="NCBI Taxonomy" id="35708"/>
    <lineage>
        <taxon>Eukaryota</taxon>
        <taxon>Viridiplantae</taxon>
        <taxon>Streptophyta</taxon>
        <taxon>Embryophyta</taxon>
        <taxon>Tracheophyta</taxon>
        <taxon>Spermatophyta</taxon>
        <taxon>Magnoliopsida</taxon>
        <taxon>Liliopsida</taxon>
        <taxon>Poales</taxon>
        <taxon>Poaceae</taxon>
        <taxon>PACMAD clade</taxon>
        <taxon>Arundinoideae</taxon>
        <taxon>Arundineae</taxon>
        <taxon>Arundo</taxon>
    </lineage>
</organism>
<name>A0A0A9FIE2_ARUDO</name>
<evidence type="ECO:0000313" key="1">
    <source>
        <dbReference type="EMBL" id="JAE12082.1"/>
    </source>
</evidence>
<reference evidence="1" key="1">
    <citation type="submission" date="2014-09" db="EMBL/GenBank/DDBJ databases">
        <authorList>
            <person name="Magalhaes I.L.F."/>
            <person name="Oliveira U."/>
            <person name="Santos F.R."/>
            <person name="Vidigal T.H.D.A."/>
            <person name="Brescovit A.D."/>
            <person name="Santos A.J."/>
        </authorList>
    </citation>
    <scope>NUCLEOTIDE SEQUENCE</scope>
    <source>
        <tissue evidence="1">Shoot tissue taken approximately 20 cm above the soil surface</tissue>
    </source>
</reference>
<dbReference type="AlphaFoldDB" id="A0A0A9FIE2"/>
<accession>A0A0A9FIE2</accession>
<dbReference type="EMBL" id="GBRH01185814">
    <property type="protein sequence ID" value="JAE12082.1"/>
    <property type="molecule type" value="Transcribed_RNA"/>
</dbReference>